<feature type="transmembrane region" description="Helical" evidence="1">
    <location>
        <begin position="30"/>
        <end position="50"/>
    </location>
</feature>
<sequence>MWAAIIFALLALVSLPGALASGDEVVIVAWVAQTFLQLVLLPIIMVGQSVQGRKTEKRDDETHAAVMAAHKETQEILSEIHRLTAK</sequence>
<name>A0A6J6F9S9_9ZZZZ</name>
<reference evidence="2" key="1">
    <citation type="submission" date="2020-05" db="EMBL/GenBank/DDBJ databases">
        <authorList>
            <person name="Chiriac C."/>
            <person name="Salcher M."/>
            <person name="Ghai R."/>
            <person name="Kavagutti S V."/>
        </authorList>
    </citation>
    <scope>NUCLEOTIDE SEQUENCE</scope>
</reference>
<dbReference type="AlphaFoldDB" id="A0A6J6F9S9"/>
<keyword evidence="1" id="KW-0472">Membrane</keyword>
<accession>A0A6J6F9S9</accession>
<evidence type="ECO:0000256" key="1">
    <source>
        <dbReference type="SAM" id="Phobius"/>
    </source>
</evidence>
<proteinExistence type="predicted"/>
<protein>
    <submittedName>
        <fullName evidence="2">Unannotated protein</fullName>
    </submittedName>
</protein>
<dbReference type="EMBL" id="CAEZUE010000005">
    <property type="protein sequence ID" value="CAB4583943.1"/>
    <property type="molecule type" value="Genomic_DNA"/>
</dbReference>
<keyword evidence="1" id="KW-0812">Transmembrane</keyword>
<evidence type="ECO:0000313" key="2">
    <source>
        <dbReference type="EMBL" id="CAB4583943.1"/>
    </source>
</evidence>
<keyword evidence="1" id="KW-1133">Transmembrane helix</keyword>
<organism evidence="2">
    <name type="scientific">freshwater metagenome</name>
    <dbReference type="NCBI Taxonomy" id="449393"/>
    <lineage>
        <taxon>unclassified sequences</taxon>
        <taxon>metagenomes</taxon>
        <taxon>ecological metagenomes</taxon>
    </lineage>
</organism>
<gene>
    <name evidence="2" type="ORF">UFOPK1788_00079</name>
</gene>